<dbReference type="InterPro" id="IPR038454">
    <property type="entry name" value="DnaA_N_sf"/>
</dbReference>
<dbReference type="SMART" id="SM00760">
    <property type="entry name" value="Bac_DnaA_C"/>
    <property type="match status" value="1"/>
</dbReference>
<dbReference type="FunFam" id="3.40.50.300:FF:000668">
    <property type="entry name" value="Chromosomal replication initiator protein DnaA"/>
    <property type="match status" value="1"/>
</dbReference>
<keyword evidence="7 8" id="KW-0238">DNA-binding</keyword>
<reference evidence="15" key="2">
    <citation type="journal article" date="2021" name="Microbiome">
        <title>Successional dynamics and alternative stable states in a saline activated sludge microbial community over 9 years.</title>
        <authorList>
            <person name="Wang Y."/>
            <person name="Ye J."/>
            <person name="Ju F."/>
            <person name="Liu L."/>
            <person name="Boyd J.A."/>
            <person name="Deng Y."/>
            <person name="Parks D.H."/>
            <person name="Jiang X."/>
            <person name="Yin X."/>
            <person name="Woodcroft B.J."/>
            <person name="Tyson G.W."/>
            <person name="Hugenholtz P."/>
            <person name="Polz M.F."/>
            <person name="Zhang T."/>
        </authorList>
    </citation>
    <scope>NUCLEOTIDE SEQUENCE</scope>
    <source>
        <strain evidence="15">HKST-UBA02</strain>
    </source>
</reference>
<dbReference type="EMBL" id="JAGQHS010000030">
    <property type="protein sequence ID" value="MCA9755733.1"/>
    <property type="molecule type" value="Genomic_DNA"/>
</dbReference>
<dbReference type="PANTHER" id="PTHR30050">
    <property type="entry name" value="CHROMOSOMAL REPLICATION INITIATOR PROTEIN DNAA"/>
    <property type="match status" value="1"/>
</dbReference>
<gene>
    <name evidence="8 15" type="primary">dnaA</name>
    <name evidence="15" type="ORF">KDA27_08025</name>
</gene>
<evidence type="ECO:0000256" key="5">
    <source>
        <dbReference type="ARBA" id="ARBA00022840"/>
    </source>
</evidence>
<evidence type="ECO:0000256" key="6">
    <source>
        <dbReference type="ARBA" id="ARBA00023121"/>
    </source>
</evidence>
<evidence type="ECO:0000256" key="8">
    <source>
        <dbReference type="HAMAP-Rule" id="MF_00377"/>
    </source>
</evidence>
<evidence type="ECO:0000256" key="3">
    <source>
        <dbReference type="ARBA" id="ARBA00022705"/>
    </source>
</evidence>
<evidence type="ECO:0000256" key="11">
    <source>
        <dbReference type="RuleBase" id="RU004227"/>
    </source>
</evidence>
<dbReference type="CDD" id="cd00009">
    <property type="entry name" value="AAA"/>
    <property type="match status" value="1"/>
</dbReference>
<dbReference type="Pfam" id="PF00308">
    <property type="entry name" value="Bac_DnaA"/>
    <property type="match status" value="1"/>
</dbReference>
<dbReference type="InterPro" id="IPR024633">
    <property type="entry name" value="DnaA_N_dom"/>
</dbReference>
<dbReference type="NCBIfam" id="TIGR00362">
    <property type="entry name" value="DnaA"/>
    <property type="match status" value="1"/>
</dbReference>
<protein>
    <recommendedName>
        <fullName evidence="8 9">Chromosomal replication initiator protein DnaA</fullName>
    </recommendedName>
</protein>
<feature type="binding site" evidence="8">
    <location>
        <position position="212"/>
    </location>
    <ligand>
        <name>ATP</name>
        <dbReference type="ChEBI" id="CHEBI:30616"/>
    </ligand>
</feature>
<dbReference type="Gene3D" id="3.40.50.300">
    <property type="entry name" value="P-loop containing nucleotide triphosphate hydrolases"/>
    <property type="match status" value="1"/>
</dbReference>
<proteinExistence type="inferred from homology"/>
<dbReference type="InterPro" id="IPR010921">
    <property type="entry name" value="Trp_repressor/repl_initiator"/>
</dbReference>
<feature type="domain" description="Chromosomal replication initiator DnaA C-terminal" evidence="14">
    <location>
        <begin position="413"/>
        <end position="482"/>
    </location>
</feature>
<dbReference type="InterPro" id="IPR003593">
    <property type="entry name" value="AAA+_ATPase"/>
</dbReference>
<dbReference type="AlphaFoldDB" id="A0A956ND82"/>
<dbReference type="Pfam" id="PF08299">
    <property type="entry name" value="Bac_DnaA_C"/>
    <property type="match status" value="1"/>
</dbReference>
<feature type="binding site" evidence="8">
    <location>
        <position position="215"/>
    </location>
    <ligand>
        <name>ATP</name>
        <dbReference type="ChEBI" id="CHEBI:30616"/>
    </ligand>
</feature>
<accession>A0A956ND82</accession>
<feature type="region of interest" description="Domain I, interacts with DnaA modulators" evidence="8">
    <location>
        <begin position="1"/>
        <end position="108"/>
    </location>
</feature>
<feature type="compositionally biased region" description="Polar residues" evidence="12">
    <location>
        <begin position="90"/>
        <end position="100"/>
    </location>
</feature>
<keyword evidence="6 8" id="KW-0446">Lipid-binding</keyword>
<keyword evidence="3 8" id="KW-0235">DNA replication</keyword>
<evidence type="ECO:0000259" key="14">
    <source>
        <dbReference type="SMART" id="SM00760"/>
    </source>
</evidence>
<comment type="caution">
    <text evidence="15">The sequence shown here is derived from an EMBL/GenBank/DDBJ whole genome shotgun (WGS) entry which is preliminary data.</text>
</comment>
<dbReference type="GO" id="GO:0006275">
    <property type="term" value="P:regulation of DNA replication"/>
    <property type="evidence" value="ECO:0007669"/>
    <property type="project" value="UniProtKB-UniRule"/>
</dbReference>
<dbReference type="GO" id="GO:0008289">
    <property type="term" value="F:lipid binding"/>
    <property type="evidence" value="ECO:0007669"/>
    <property type="project" value="UniProtKB-KW"/>
</dbReference>
<evidence type="ECO:0000313" key="15">
    <source>
        <dbReference type="EMBL" id="MCA9755733.1"/>
    </source>
</evidence>
<evidence type="ECO:0000256" key="2">
    <source>
        <dbReference type="ARBA" id="ARBA00022490"/>
    </source>
</evidence>
<dbReference type="GO" id="GO:0003688">
    <property type="term" value="F:DNA replication origin binding"/>
    <property type="evidence" value="ECO:0007669"/>
    <property type="project" value="UniProtKB-UniRule"/>
</dbReference>
<dbReference type="Gene3D" id="1.10.8.60">
    <property type="match status" value="1"/>
</dbReference>
<feature type="domain" description="AAA+ ATPase" evidence="13">
    <location>
        <begin position="201"/>
        <end position="330"/>
    </location>
</feature>
<dbReference type="HAMAP" id="MF_00377">
    <property type="entry name" value="DnaA_bact"/>
    <property type="match status" value="1"/>
</dbReference>
<evidence type="ECO:0000259" key="13">
    <source>
        <dbReference type="SMART" id="SM00382"/>
    </source>
</evidence>
<comment type="domain">
    <text evidence="8">Domain I is involved in oligomerization and binding regulators, domain II is flexibile and of varying length in different bacteria, domain III forms the AAA+ region, while domain IV binds dsDNA.</text>
</comment>
<dbReference type="Gene3D" id="1.10.1750.10">
    <property type="match status" value="1"/>
</dbReference>
<feature type="region of interest" description="Domain III, AAA+ region" evidence="8">
    <location>
        <begin position="168"/>
        <end position="384"/>
    </location>
</feature>
<dbReference type="CDD" id="cd06571">
    <property type="entry name" value="Bac_DnaA_C"/>
    <property type="match status" value="1"/>
</dbReference>
<comment type="function">
    <text evidence="8 10">Plays an essential role in the initiation and regulation of chromosomal replication. ATP-DnaA binds to the origin of replication (oriC) to initiate formation of the DNA replication initiation complex once per cell cycle. Binds the DnaA box (a 9 base pair repeat at the origin) and separates the double-stranded (ds)DNA. Forms a right-handed helical filament on oriC DNA; dsDNA binds to the exterior of the filament while single-stranded (ss)DNA is stabiized in the filament's interior. The ATP-DnaA-oriC complex binds and stabilizes one strand of the AT-rich DNA unwinding element (DUE), permitting loading of DNA polymerase. After initiation quickly degrades to an ADP-DnaA complex that is not apt for DNA replication. Binds acidic phospholipids.</text>
</comment>
<evidence type="ECO:0000256" key="7">
    <source>
        <dbReference type="ARBA" id="ARBA00023125"/>
    </source>
</evidence>
<keyword evidence="4 8" id="KW-0547">Nucleotide-binding</keyword>
<dbReference type="PANTHER" id="PTHR30050:SF2">
    <property type="entry name" value="CHROMOSOMAL REPLICATION INITIATOR PROTEIN DNAA"/>
    <property type="match status" value="1"/>
</dbReference>
<dbReference type="InterPro" id="IPR018312">
    <property type="entry name" value="Chromosome_initiator_DnaA_CS"/>
</dbReference>
<reference evidence="15" key="1">
    <citation type="submission" date="2020-04" db="EMBL/GenBank/DDBJ databases">
        <authorList>
            <person name="Zhang T."/>
        </authorList>
    </citation>
    <scope>NUCLEOTIDE SEQUENCE</scope>
    <source>
        <strain evidence="15">HKST-UBA02</strain>
    </source>
</reference>
<feature type="region of interest" description="Domain IV, binds dsDNA" evidence="8">
    <location>
        <begin position="385"/>
        <end position="510"/>
    </location>
</feature>
<feature type="binding site" evidence="8">
    <location>
        <position position="216"/>
    </location>
    <ligand>
        <name>ATP</name>
        <dbReference type="ChEBI" id="CHEBI:30616"/>
    </ligand>
</feature>
<comment type="subunit">
    <text evidence="8">Oligomerizes as a right-handed, spiral filament on DNA at oriC.</text>
</comment>
<dbReference type="GO" id="GO:0005737">
    <property type="term" value="C:cytoplasm"/>
    <property type="evidence" value="ECO:0007669"/>
    <property type="project" value="UniProtKB-SubCell"/>
</dbReference>
<evidence type="ECO:0000313" key="16">
    <source>
        <dbReference type="Proteomes" id="UP000739538"/>
    </source>
</evidence>
<dbReference type="GO" id="GO:0005524">
    <property type="term" value="F:ATP binding"/>
    <property type="evidence" value="ECO:0007669"/>
    <property type="project" value="UniProtKB-UniRule"/>
</dbReference>
<sequence>MAHPEAETWTAILEHIRRRVTEQKFETWYRKLHPVSLADDVVLLEVPNAFFVDFFEEYNIPTLKESVHQVLGAHPAIRFQVRKSEDGSSERNQLSEVQSMNEPNDPTPAPADTPEAADVSVSTIADRVRRIAYDAAEKATPPPSMETTTAGPPRRIQLETSGQRVSGTFRPRFTFDNFVVGRGNEFAYAACQAVANDPARTYNPLFLHGGVGLGKTHLMHAIGAEVSARNPGAKICYVSTEQFMNEMIESIQRGSTIEFRNRYRKLDMLLIDDIQFLAGKESTQDEFFHTFNTLHGSNKQVVIASDRAPKDIQNLEERLISRFHWGLVSDIQPPDLETRMAILRAKAEEKGIVVPPDVILEIAKLIQTNIRELEGSLIRIKAFADLLRSPINVGLVQEALADYIREHARRPIDVMDVQKYVAQAYGVPPESLRGKRRTNSVAHARQVAMFLTKELTDLTVVEIGRRFGNRDHSTVLHAVKKVRQLMTEEPEVKVRIEQMKHELESLSQRS</sequence>
<name>A0A956ND82_UNCEI</name>
<comment type="subcellular location">
    <subcellularLocation>
        <location evidence="8">Cytoplasm</location>
    </subcellularLocation>
</comment>
<dbReference type="PROSITE" id="PS01008">
    <property type="entry name" value="DNAA"/>
    <property type="match status" value="1"/>
</dbReference>
<dbReference type="InterPro" id="IPR027417">
    <property type="entry name" value="P-loop_NTPase"/>
</dbReference>
<evidence type="ECO:0000256" key="4">
    <source>
        <dbReference type="ARBA" id="ARBA00022741"/>
    </source>
</evidence>
<comment type="caution">
    <text evidence="8">Lacks conserved residue(s) required for the propagation of feature annotation.</text>
</comment>
<dbReference type="Proteomes" id="UP000739538">
    <property type="component" value="Unassembled WGS sequence"/>
</dbReference>
<dbReference type="PRINTS" id="PR00051">
    <property type="entry name" value="DNAA"/>
</dbReference>
<dbReference type="GO" id="GO:0005886">
    <property type="term" value="C:plasma membrane"/>
    <property type="evidence" value="ECO:0007669"/>
    <property type="project" value="TreeGrafter"/>
</dbReference>
<comment type="similarity">
    <text evidence="1 8 11">Belongs to the DnaA family.</text>
</comment>
<dbReference type="SUPFAM" id="SSF52540">
    <property type="entry name" value="P-loop containing nucleoside triphosphate hydrolases"/>
    <property type="match status" value="1"/>
</dbReference>
<evidence type="ECO:0000256" key="9">
    <source>
        <dbReference type="NCBIfam" id="TIGR00362"/>
    </source>
</evidence>
<dbReference type="Pfam" id="PF11638">
    <property type="entry name" value="DnaA_N"/>
    <property type="match status" value="1"/>
</dbReference>
<evidence type="ECO:0000256" key="12">
    <source>
        <dbReference type="SAM" id="MobiDB-lite"/>
    </source>
</evidence>
<dbReference type="InterPro" id="IPR020591">
    <property type="entry name" value="Chromosome_initiator_DnaA-like"/>
</dbReference>
<keyword evidence="2 8" id="KW-0963">Cytoplasm</keyword>
<dbReference type="GO" id="GO:0006270">
    <property type="term" value="P:DNA replication initiation"/>
    <property type="evidence" value="ECO:0007669"/>
    <property type="project" value="UniProtKB-UniRule"/>
</dbReference>
<dbReference type="Gene3D" id="3.30.300.180">
    <property type="match status" value="1"/>
</dbReference>
<evidence type="ECO:0000256" key="1">
    <source>
        <dbReference type="ARBA" id="ARBA00006583"/>
    </source>
</evidence>
<dbReference type="InterPro" id="IPR013159">
    <property type="entry name" value="DnaA_C"/>
</dbReference>
<dbReference type="InterPro" id="IPR013317">
    <property type="entry name" value="DnaA_dom"/>
</dbReference>
<organism evidence="15 16">
    <name type="scientific">Eiseniibacteriota bacterium</name>
    <dbReference type="NCBI Taxonomy" id="2212470"/>
    <lineage>
        <taxon>Bacteria</taxon>
        <taxon>Candidatus Eiseniibacteriota</taxon>
    </lineage>
</organism>
<dbReference type="InterPro" id="IPR001957">
    <property type="entry name" value="Chromosome_initiator_DnaA"/>
</dbReference>
<dbReference type="SUPFAM" id="SSF48295">
    <property type="entry name" value="TrpR-like"/>
    <property type="match status" value="1"/>
</dbReference>
<feature type="binding site" evidence="8">
    <location>
        <position position="214"/>
    </location>
    <ligand>
        <name>ATP</name>
        <dbReference type="ChEBI" id="CHEBI:30616"/>
    </ligand>
</feature>
<feature type="region of interest" description="Disordered" evidence="12">
    <location>
        <begin position="81"/>
        <end position="119"/>
    </location>
</feature>
<evidence type="ECO:0000256" key="10">
    <source>
        <dbReference type="RuleBase" id="RU000577"/>
    </source>
</evidence>
<dbReference type="SMART" id="SM00382">
    <property type="entry name" value="AAA"/>
    <property type="match status" value="1"/>
</dbReference>
<keyword evidence="5 8" id="KW-0067">ATP-binding</keyword>